<dbReference type="RefSeq" id="WP_323296374.1">
    <property type="nucleotide sequence ID" value="NZ_JAYFUM010000008.1"/>
</dbReference>
<dbReference type="InterPro" id="IPR000835">
    <property type="entry name" value="HTH_MarR-typ"/>
</dbReference>
<dbReference type="InterPro" id="IPR039422">
    <property type="entry name" value="MarR/SlyA-like"/>
</dbReference>
<dbReference type="Proteomes" id="UP001302949">
    <property type="component" value="Unassembled WGS sequence"/>
</dbReference>
<dbReference type="Pfam" id="PF12802">
    <property type="entry name" value="MarR_2"/>
    <property type="match status" value="1"/>
</dbReference>
<keyword evidence="3" id="KW-1185">Reference proteome</keyword>
<dbReference type="SUPFAM" id="SSF46785">
    <property type="entry name" value="Winged helix' DNA-binding domain"/>
    <property type="match status" value="1"/>
</dbReference>
<reference evidence="2 3" key="1">
    <citation type="submission" date="2023-12" db="EMBL/GenBank/DDBJ databases">
        <title>Novel species of the genus Arcicella isolated from rivers.</title>
        <authorList>
            <person name="Lu H."/>
        </authorList>
    </citation>
    <scope>NUCLEOTIDE SEQUENCE [LARGE SCALE GENOMIC DNA]</scope>
    <source>
        <strain evidence="2 3">KCTC 23307</strain>
    </source>
</reference>
<organism evidence="2 3">
    <name type="scientific">Arcicella rigui</name>
    <dbReference type="NCBI Taxonomy" id="797020"/>
    <lineage>
        <taxon>Bacteria</taxon>
        <taxon>Pseudomonadati</taxon>
        <taxon>Bacteroidota</taxon>
        <taxon>Cytophagia</taxon>
        <taxon>Cytophagales</taxon>
        <taxon>Flectobacillaceae</taxon>
        <taxon>Arcicella</taxon>
    </lineage>
</organism>
<dbReference type="InterPro" id="IPR036390">
    <property type="entry name" value="WH_DNA-bd_sf"/>
</dbReference>
<feature type="domain" description="HTH marR-type" evidence="1">
    <location>
        <begin position="18"/>
        <end position="152"/>
    </location>
</feature>
<evidence type="ECO:0000313" key="3">
    <source>
        <dbReference type="Proteomes" id="UP001302949"/>
    </source>
</evidence>
<dbReference type="PANTHER" id="PTHR33164:SF43">
    <property type="entry name" value="HTH-TYPE TRANSCRIPTIONAL REPRESSOR YETL"/>
    <property type="match status" value="1"/>
</dbReference>
<dbReference type="InterPro" id="IPR036388">
    <property type="entry name" value="WH-like_DNA-bd_sf"/>
</dbReference>
<comment type="caution">
    <text evidence="2">The sequence shown here is derived from an EMBL/GenBank/DDBJ whole genome shotgun (WGS) entry which is preliminary data.</text>
</comment>
<evidence type="ECO:0000259" key="1">
    <source>
        <dbReference type="PROSITE" id="PS50995"/>
    </source>
</evidence>
<gene>
    <name evidence="2" type="ORF">VB248_08725</name>
</gene>
<dbReference type="PANTHER" id="PTHR33164">
    <property type="entry name" value="TRANSCRIPTIONAL REGULATOR, MARR FAMILY"/>
    <property type="match status" value="1"/>
</dbReference>
<dbReference type="EMBL" id="JAYFUM010000008">
    <property type="protein sequence ID" value="MEA5139216.1"/>
    <property type="molecule type" value="Genomic_DNA"/>
</dbReference>
<dbReference type="SMART" id="SM00347">
    <property type="entry name" value="HTH_MARR"/>
    <property type="match status" value="1"/>
</dbReference>
<name>A0ABU5Q8P8_9BACT</name>
<protein>
    <submittedName>
        <fullName evidence="2">MarR family winged helix-turn-helix transcriptional regulator</fullName>
    </submittedName>
</protein>
<dbReference type="PROSITE" id="PS50995">
    <property type="entry name" value="HTH_MARR_2"/>
    <property type="match status" value="1"/>
</dbReference>
<proteinExistence type="predicted"/>
<sequence length="179" mass="20506">MELNDKLTELYKFKQEKDRHIGRLVSKTQRFVREIASDFLQEKGYTNFRVGHMVALIHTDLQGSNINNLAHLAGVTKQAMSKLVKELQDEGFVTIEKHPNDARTLIVKLSEKGIDTMLDWKECTQKIEMTFTDVIGQEKLEQLIDLLSKITSYYETNNACMSDKAVLNLNLANAIPVKY</sequence>
<evidence type="ECO:0000313" key="2">
    <source>
        <dbReference type="EMBL" id="MEA5139216.1"/>
    </source>
</evidence>
<dbReference type="Gene3D" id="1.10.10.10">
    <property type="entry name" value="Winged helix-like DNA-binding domain superfamily/Winged helix DNA-binding domain"/>
    <property type="match status" value="1"/>
</dbReference>
<accession>A0ABU5Q8P8</accession>